<dbReference type="InterPro" id="IPR006045">
    <property type="entry name" value="Cupin_1"/>
</dbReference>
<dbReference type="AlphaFoldDB" id="A0A2R6NRX7"/>
<keyword evidence="5" id="KW-1185">Reference proteome</keyword>
<name>A0A2R6NRX7_9APHY</name>
<feature type="region of interest" description="Disordered" evidence="1">
    <location>
        <begin position="23"/>
        <end position="45"/>
    </location>
</feature>
<gene>
    <name evidence="4" type="ORF">PHLCEN_2v9057</name>
</gene>
<sequence length="303" mass="33238">MHKLLNFCFLALYLSQGNAAPAGTPSSVASSPNASPTDPYASDDPNGRLWAPDAHIIPEAIRGPYGASILGPQNIPIALEEADLFAPPTTDHGNVYDNFYLTIHDMSIAKQMAGVDMRLEAGAIRIPEIFGIFLQLTDWLAHVPKEVLAKNFQTDIAAFNHIPSQELYIFPSVPPADDQQPPVSPYGQPPEPYTYEFSKVPATQLQGGTVKIADSTTFKVAKTLAVAEITIEPGAIRELHWHPTQDEWAFIMYVTTIITRIPLITISSFSEGQARMTLFAAQSNARTWDYEVRGMHELGSSDN</sequence>
<comment type="caution">
    <text evidence="4">The sequence shown here is derived from an EMBL/GenBank/DDBJ whole genome shotgun (WGS) entry which is preliminary data.</text>
</comment>
<dbReference type="EMBL" id="MLYV02000883">
    <property type="protein sequence ID" value="PSR75577.1"/>
    <property type="molecule type" value="Genomic_DNA"/>
</dbReference>
<dbReference type="InterPro" id="IPR011051">
    <property type="entry name" value="RmlC_Cupin_sf"/>
</dbReference>
<dbReference type="STRING" id="98765.A0A2R6NRX7"/>
<dbReference type="OrthoDB" id="10263073at2759"/>
<accession>A0A2R6NRX7</accession>
<dbReference type="Gene3D" id="2.60.120.10">
    <property type="entry name" value="Jelly Rolls"/>
    <property type="match status" value="3"/>
</dbReference>
<evidence type="ECO:0000313" key="4">
    <source>
        <dbReference type="EMBL" id="PSR75577.1"/>
    </source>
</evidence>
<evidence type="ECO:0000313" key="5">
    <source>
        <dbReference type="Proteomes" id="UP000186601"/>
    </source>
</evidence>
<dbReference type="InterPro" id="IPR014710">
    <property type="entry name" value="RmlC-like_jellyroll"/>
</dbReference>
<protein>
    <recommendedName>
        <fullName evidence="3">Cupin type-1 domain-containing protein</fullName>
    </recommendedName>
</protein>
<dbReference type="Pfam" id="PF00190">
    <property type="entry name" value="Cupin_1"/>
    <property type="match status" value="1"/>
</dbReference>
<dbReference type="Proteomes" id="UP000186601">
    <property type="component" value="Unassembled WGS sequence"/>
</dbReference>
<feature type="domain" description="Cupin type-1" evidence="3">
    <location>
        <begin position="202"/>
        <end position="252"/>
    </location>
</feature>
<keyword evidence="2" id="KW-0732">Signal</keyword>
<feature type="signal peptide" evidence="2">
    <location>
        <begin position="1"/>
        <end position="19"/>
    </location>
</feature>
<organism evidence="4 5">
    <name type="scientific">Hermanssonia centrifuga</name>
    <dbReference type="NCBI Taxonomy" id="98765"/>
    <lineage>
        <taxon>Eukaryota</taxon>
        <taxon>Fungi</taxon>
        <taxon>Dikarya</taxon>
        <taxon>Basidiomycota</taxon>
        <taxon>Agaricomycotina</taxon>
        <taxon>Agaricomycetes</taxon>
        <taxon>Polyporales</taxon>
        <taxon>Meruliaceae</taxon>
        <taxon>Hermanssonia</taxon>
    </lineage>
</organism>
<proteinExistence type="predicted"/>
<evidence type="ECO:0000256" key="1">
    <source>
        <dbReference type="SAM" id="MobiDB-lite"/>
    </source>
</evidence>
<evidence type="ECO:0000259" key="3">
    <source>
        <dbReference type="Pfam" id="PF00190"/>
    </source>
</evidence>
<evidence type="ECO:0000256" key="2">
    <source>
        <dbReference type="SAM" id="SignalP"/>
    </source>
</evidence>
<reference evidence="4 5" key="1">
    <citation type="submission" date="2018-02" db="EMBL/GenBank/DDBJ databases">
        <title>Genome sequence of the basidiomycete white-rot fungus Phlebia centrifuga.</title>
        <authorList>
            <person name="Granchi Z."/>
            <person name="Peng M."/>
            <person name="de Vries R.P."/>
            <person name="Hilden K."/>
            <person name="Makela M.R."/>
            <person name="Grigoriev I."/>
            <person name="Riley R."/>
        </authorList>
    </citation>
    <scope>NUCLEOTIDE SEQUENCE [LARGE SCALE GENOMIC DNA]</scope>
    <source>
        <strain evidence="4 5">FBCC195</strain>
    </source>
</reference>
<feature type="compositionally biased region" description="Low complexity" evidence="1">
    <location>
        <begin position="25"/>
        <end position="36"/>
    </location>
</feature>
<feature type="chain" id="PRO_5015312827" description="Cupin type-1 domain-containing protein" evidence="2">
    <location>
        <begin position="20"/>
        <end position="303"/>
    </location>
</feature>
<dbReference type="SUPFAM" id="SSF51182">
    <property type="entry name" value="RmlC-like cupins"/>
    <property type="match status" value="1"/>
</dbReference>